<feature type="compositionally biased region" description="Polar residues" evidence="5">
    <location>
        <begin position="603"/>
        <end position="627"/>
    </location>
</feature>
<feature type="compositionally biased region" description="Polar residues" evidence="5">
    <location>
        <begin position="766"/>
        <end position="778"/>
    </location>
</feature>
<dbReference type="Gene3D" id="3.30.40.10">
    <property type="entry name" value="Zinc/RING finger domain, C3HC4 (zinc finger)"/>
    <property type="match status" value="1"/>
</dbReference>
<evidence type="ECO:0000256" key="3">
    <source>
        <dbReference type="ARBA" id="ARBA00022833"/>
    </source>
</evidence>
<dbReference type="Pfam" id="PF11409">
    <property type="entry name" value="SARA"/>
    <property type="match status" value="1"/>
</dbReference>
<keyword evidence="2 4" id="KW-0863">Zinc-finger</keyword>
<dbReference type="Gene3D" id="3.30.1360.220">
    <property type="entry name" value="Domain of unknown function (DUF3480), N-terminal subdomain"/>
    <property type="match status" value="1"/>
</dbReference>
<evidence type="ECO:0000256" key="4">
    <source>
        <dbReference type="PROSITE-ProRule" id="PRU00091"/>
    </source>
</evidence>
<protein>
    <submittedName>
        <fullName evidence="7">Zinc finger fyve domain-containing protein 9</fullName>
    </submittedName>
</protein>
<feature type="compositionally biased region" description="Basic residues" evidence="5">
    <location>
        <begin position="1004"/>
        <end position="1013"/>
    </location>
</feature>
<dbReference type="FunFam" id="3.30.40.10:FF:000084">
    <property type="entry name" value="Zinc finger, FYVE domain-containing 9b"/>
    <property type="match status" value="1"/>
</dbReference>
<keyword evidence="8" id="KW-1185">Reference proteome</keyword>
<dbReference type="Gene3D" id="4.10.720.10">
    <property type="entry name" value="Smad anchor for receptor activation, Smad-binding domain"/>
    <property type="match status" value="1"/>
</dbReference>
<dbReference type="Pfam" id="PF11979">
    <property type="entry name" value="SARA_C"/>
    <property type="match status" value="1"/>
</dbReference>
<keyword evidence="3" id="KW-0862">Zinc</keyword>
<evidence type="ECO:0000256" key="1">
    <source>
        <dbReference type="ARBA" id="ARBA00022723"/>
    </source>
</evidence>
<feature type="compositionally biased region" description="Polar residues" evidence="5">
    <location>
        <begin position="260"/>
        <end position="278"/>
    </location>
</feature>
<dbReference type="InterPro" id="IPR013083">
    <property type="entry name" value="Znf_RING/FYVE/PHD"/>
</dbReference>
<comment type="caution">
    <text evidence="7">The sequence shown here is derived from an EMBL/GenBank/DDBJ whole genome shotgun (WGS) entry which is preliminary data.</text>
</comment>
<dbReference type="GO" id="GO:0016197">
    <property type="term" value="P:endosomal transport"/>
    <property type="evidence" value="ECO:0007669"/>
    <property type="project" value="TreeGrafter"/>
</dbReference>
<dbReference type="PANTHER" id="PTHR46319">
    <property type="entry name" value="ZINC FINGER FYVE DOMAIN-CONTAINING PROTEIN"/>
    <property type="match status" value="1"/>
</dbReference>
<dbReference type="PANTHER" id="PTHR46319:SF3">
    <property type="entry name" value="ZINC FINGER FYVE DOMAIN-CONTAINING PROTEIN"/>
    <property type="match status" value="1"/>
</dbReference>
<keyword evidence="1" id="KW-0479">Metal-binding</keyword>
<proteinExistence type="predicted"/>
<dbReference type="InterPro" id="IPR017455">
    <property type="entry name" value="Znf_FYVE-rel"/>
</dbReference>
<organism evidence="7 8">
    <name type="scientific">Plakobranchus ocellatus</name>
    <dbReference type="NCBI Taxonomy" id="259542"/>
    <lineage>
        <taxon>Eukaryota</taxon>
        <taxon>Metazoa</taxon>
        <taxon>Spiralia</taxon>
        <taxon>Lophotrochozoa</taxon>
        <taxon>Mollusca</taxon>
        <taxon>Gastropoda</taxon>
        <taxon>Heterobranchia</taxon>
        <taxon>Euthyneura</taxon>
        <taxon>Panpulmonata</taxon>
        <taxon>Sacoglossa</taxon>
        <taxon>Placobranchoidea</taxon>
        <taxon>Plakobranchidae</taxon>
        <taxon>Plakobranchus</taxon>
    </lineage>
</organism>
<feature type="compositionally biased region" description="Polar residues" evidence="5">
    <location>
        <begin position="809"/>
        <end position="818"/>
    </location>
</feature>
<feature type="region of interest" description="Disordered" evidence="5">
    <location>
        <begin position="927"/>
        <end position="1040"/>
    </location>
</feature>
<dbReference type="CDD" id="cd15729">
    <property type="entry name" value="FYVE_endofin"/>
    <property type="match status" value="1"/>
</dbReference>
<accession>A0AAV4CZ28</accession>
<dbReference type="InterPro" id="IPR000306">
    <property type="entry name" value="Znf_FYVE"/>
</dbReference>
<gene>
    <name evidence="7" type="ORF">PoB_006366300</name>
</gene>
<sequence>MVLDGLAFGLESSYNLYPIIIGKWRSGGLPGKAALTFCKRRVYNKVISNSQAVRQARRRWRVPLPSALKIPQKDQSFKMDFVDLDRVLDEFEEEEKQGYVPGCELKPSGYIEFLEKHQEKDWERINSSGTFSSTSGYTLERKAQKEPVSVSYDEPYNSSSSNKLSFFADATNDGLKLSHQSEIVTSLTRVTTNGDHIGTVYTSINGYDRKGIANKSERKGTIACQATEVQTDALSPASEEELMSSPFPKTDIIVDGHGDTSVSNSESATDNNGDQNHSPIYASMDHEIIMSTGGQSSHDGSTLKDFVSENQSSASDQFGIQKKSNYSSLVSDSSISEHVISSVGVVGFDDTAGEDPDENEVNIYLEEFVEAAEMNSDLSSVNHSTSGQSANSIVSDSVPEFQHYLNADKNVKSLAEELTAAQPKLTDAFQELNESLPKKFCPDKSAERQLKYTSHDPDLVVNLAANIQSTNVSQDSEFNEVTRQGHEVSNTSAIVMSNNVETESNLETKGQEGLQNIVSNFCRSNAFNSIMEGRMEIETLLDDKNQQQQSVNIALGEKLLKGKMEIEDILDEAIYNQKNDVQVSDQTLGCALISGHGHPDVTLGSTNDKAPNEQSGHSLSPGYSSAGQKEPGSPMLGVGARPKDPSAIKKNRPNSLLGLSKVNLDFPTVVKEVNDIDSNEASQQADTQSLPGVAQPSENYKQLQSASVEPQLADEAKQRMNAESSQPYEEQGFKAPVIHDFTRQSSAGNPHEDSLQQPQDPYASSPPENSSPGNQSGVSKMKRPTSLNLPHRPGFDVSVPEEDRDETANDQSSISSNGIELNPEEEAGAIAQSQDIAQAYSPESLGLGHSSLGYEPPFWIPDSEAPSCMMCQAKFTMWKRRHHCRACGKVLCSTCCSQRALLPYLDNKEARVCLECHTVLVCELRAGPGSNSPNPNNPTEYCSKVPPSQQASGNANPPVVMVPTGVLKTSGSQRKPGEAKQVMFSDGIRPGGDLTELDGPDQTRRRRSARTGRKSGTASTQPQRSEPAPPKTKEESLLRSPCLVPEAGLPPLYIMTGDNGVVETDPVLNELDYTSDYKNYPCPLVSVCNRKPVFFEIGHTIINLLADFRNYQYMLIQIRGATIHMENKKTVISFPRNRYNDVMKVVRNSNEHVMALGSSFSTQADSHLVCIQGEDGNYQTQAINIQNKPRLVTGASFVVFNGALKASTGLRAKSSIVEDGLMIQVLPETLASLKQALVDMTGFTIQCGPADTEVPEESVEIRWVDNDKGFNLGVKSYLDDTSLEGMESVSVKCPMDILGSGEGNEGLAIRWTRVYFLQHDESNTSHFDPLDLSRLTEDVAQACCTALAKHLGQLKQESQIRLGLRVNLTSDAVGYEIGSKGKPLPPVMVSDLDTFLVPIVHQASEEGIVMELVFNIVD</sequence>
<evidence type="ECO:0000313" key="7">
    <source>
        <dbReference type="EMBL" id="GFO37158.1"/>
    </source>
</evidence>
<dbReference type="Proteomes" id="UP000735302">
    <property type="component" value="Unassembled WGS sequence"/>
</dbReference>
<feature type="compositionally biased region" description="Low complexity" evidence="5">
    <location>
        <begin position="927"/>
        <end position="938"/>
    </location>
</feature>
<dbReference type="GO" id="GO:0031901">
    <property type="term" value="C:early endosome membrane"/>
    <property type="evidence" value="ECO:0007669"/>
    <property type="project" value="TreeGrafter"/>
</dbReference>
<evidence type="ECO:0000256" key="5">
    <source>
        <dbReference type="SAM" id="MobiDB-lite"/>
    </source>
</evidence>
<dbReference type="SMART" id="SM01422">
    <property type="entry name" value="SARA"/>
    <property type="match status" value="1"/>
</dbReference>
<dbReference type="InterPro" id="IPR024608">
    <property type="entry name" value="SARA-like_SBD"/>
</dbReference>
<dbReference type="Pfam" id="PF01363">
    <property type="entry name" value="FYVE"/>
    <property type="match status" value="1"/>
</dbReference>
<dbReference type="GO" id="GO:0008270">
    <property type="term" value="F:zinc ion binding"/>
    <property type="evidence" value="ECO:0007669"/>
    <property type="project" value="UniProtKB-KW"/>
</dbReference>
<dbReference type="SUPFAM" id="SSF57903">
    <property type="entry name" value="FYVE/PHD zinc finger"/>
    <property type="match status" value="1"/>
</dbReference>
<feature type="domain" description="FYVE-type" evidence="6">
    <location>
        <begin position="862"/>
        <end position="921"/>
    </location>
</feature>
<feature type="region of interest" description="Disordered" evidence="5">
    <location>
        <begin position="601"/>
        <end position="653"/>
    </location>
</feature>
<feature type="region of interest" description="Disordered" evidence="5">
    <location>
        <begin position="679"/>
        <end position="730"/>
    </location>
</feature>
<name>A0AAV4CZ28_9GAST</name>
<evidence type="ECO:0000313" key="8">
    <source>
        <dbReference type="Proteomes" id="UP000735302"/>
    </source>
</evidence>
<dbReference type="EMBL" id="BLXT01007177">
    <property type="protein sequence ID" value="GFO37158.1"/>
    <property type="molecule type" value="Genomic_DNA"/>
</dbReference>
<evidence type="ECO:0000259" key="6">
    <source>
        <dbReference type="PROSITE" id="PS50178"/>
    </source>
</evidence>
<feature type="compositionally biased region" description="Polar residues" evidence="5">
    <location>
        <begin position="946"/>
        <end position="955"/>
    </location>
</feature>
<dbReference type="Gene3D" id="3.30.500.40">
    <property type="match status" value="1"/>
</dbReference>
<dbReference type="PROSITE" id="PS50178">
    <property type="entry name" value="ZF_FYVE"/>
    <property type="match status" value="1"/>
</dbReference>
<feature type="region of interest" description="Disordered" evidence="5">
    <location>
        <begin position="257"/>
        <end position="278"/>
    </location>
</feature>
<dbReference type="SMART" id="SM01421">
    <property type="entry name" value="DUF3480"/>
    <property type="match status" value="1"/>
</dbReference>
<feature type="region of interest" description="Disordered" evidence="5">
    <location>
        <begin position="743"/>
        <end position="818"/>
    </location>
</feature>
<dbReference type="SMART" id="SM00064">
    <property type="entry name" value="FYVE"/>
    <property type="match status" value="1"/>
</dbReference>
<dbReference type="InterPro" id="IPR011011">
    <property type="entry name" value="Znf_FYVE_PHD"/>
</dbReference>
<evidence type="ECO:0000256" key="2">
    <source>
        <dbReference type="ARBA" id="ARBA00022771"/>
    </source>
</evidence>
<dbReference type="InterPro" id="IPR037145">
    <property type="entry name" value="SARA_Smad-bd_sf"/>
</dbReference>
<feature type="compositionally biased region" description="Polar residues" evidence="5">
    <location>
        <begin position="679"/>
        <end position="708"/>
    </location>
</feature>
<dbReference type="InterPro" id="IPR022557">
    <property type="entry name" value="SARA-like_C"/>
</dbReference>
<reference evidence="7 8" key="1">
    <citation type="journal article" date="2021" name="Elife">
        <title>Chloroplast acquisition without the gene transfer in kleptoplastic sea slugs, Plakobranchus ocellatus.</title>
        <authorList>
            <person name="Maeda T."/>
            <person name="Takahashi S."/>
            <person name="Yoshida T."/>
            <person name="Shimamura S."/>
            <person name="Takaki Y."/>
            <person name="Nagai Y."/>
            <person name="Toyoda A."/>
            <person name="Suzuki Y."/>
            <person name="Arimoto A."/>
            <person name="Ishii H."/>
            <person name="Satoh N."/>
            <person name="Nishiyama T."/>
            <person name="Hasebe M."/>
            <person name="Maruyama T."/>
            <person name="Minagawa J."/>
            <person name="Obokata J."/>
            <person name="Shigenobu S."/>
        </authorList>
    </citation>
    <scope>NUCLEOTIDE SEQUENCE [LARGE SCALE GENOMIC DNA]</scope>
</reference>